<keyword evidence="12" id="KW-1185">Reference proteome</keyword>
<organism evidence="11 12">
    <name type="scientific">Alkalibacterium indicireducens</name>
    <dbReference type="NCBI Taxonomy" id="398758"/>
    <lineage>
        <taxon>Bacteria</taxon>
        <taxon>Bacillati</taxon>
        <taxon>Bacillota</taxon>
        <taxon>Bacilli</taxon>
        <taxon>Lactobacillales</taxon>
        <taxon>Carnobacteriaceae</taxon>
        <taxon>Alkalibacterium</taxon>
    </lineage>
</organism>
<reference evidence="12" key="1">
    <citation type="journal article" date="2019" name="Int. J. Syst. Evol. Microbiol.">
        <title>The Global Catalogue of Microorganisms (GCM) 10K type strain sequencing project: providing services to taxonomists for standard genome sequencing and annotation.</title>
        <authorList>
            <consortium name="The Broad Institute Genomics Platform"/>
            <consortium name="The Broad Institute Genome Sequencing Center for Infectious Disease"/>
            <person name="Wu L."/>
            <person name="Ma J."/>
        </authorList>
    </citation>
    <scope>NUCLEOTIDE SEQUENCE [LARGE SCALE GENOMIC DNA]</scope>
    <source>
        <strain evidence="12">JCM 14232</strain>
    </source>
</reference>
<evidence type="ECO:0000256" key="5">
    <source>
        <dbReference type="ARBA" id="ARBA00022679"/>
    </source>
</evidence>
<evidence type="ECO:0000256" key="9">
    <source>
        <dbReference type="ARBA" id="ARBA00047589"/>
    </source>
</evidence>
<evidence type="ECO:0000256" key="3">
    <source>
        <dbReference type="ARBA" id="ARBA00012206"/>
    </source>
</evidence>
<evidence type="ECO:0000313" key="12">
    <source>
        <dbReference type="Proteomes" id="UP001410648"/>
    </source>
</evidence>
<dbReference type="PANTHER" id="PTHR39453:SF1">
    <property type="entry name" value="PHOSPHATE PROPANOYLTRANSFERASE"/>
    <property type="match status" value="1"/>
</dbReference>
<comment type="catalytic activity">
    <reaction evidence="9 10">
        <text>propanoyl-CoA + phosphate = propanoyl phosphate + CoA</text>
        <dbReference type="Rhea" id="RHEA:28046"/>
        <dbReference type="ChEBI" id="CHEBI:43474"/>
        <dbReference type="ChEBI" id="CHEBI:57287"/>
        <dbReference type="ChEBI" id="CHEBI:57392"/>
        <dbReference type="ChEBI" id="CHEBI:58933"/>
        <dbReference type="EC" id="2.3.1.222"/>
    </reaction>
</comment>
<keyword evidence="8 10" id="KW-0012">Acyltransferase</keyword>
<dbReference type="RefSeq" id="WP_346023833.1">
    <property type="nucleotide sequence ID" value="NZ_BAAADA010000025.1"/>
</dbReference>
<dbReference type="PIRSF" id="PIRSF010130">
    <property type="entry name" value="PduL"/>
    <property type="match status" value="1"/>
</dbReference>
<dbReference type="Pfam" id="PF06130">
    <property type="entry name" value="PTAC"/>
    <property type="match status" value="1"/>
</dbReference>
<evidence type="ECO:0000256" key="10">
    <source>
        <dbReference type="PIRNR" id="PIRNR010130"/>
    </source>
</evidence>
<comment type="pathway">
    <text evidence="10">Polyol metabolism; 1,2-propanediol degradation.</text>
</comment>
<protein>
    <recommendedName>
        <fullName evidence="4 10">Phosphate propanoyltransferase</fullName>
        <ecNumber evidence="3 10">2.3.1.222</ecNumber>
    </recommendedName>
</protein>
<accession>A0ABP3KC22</accession>
<keyword evidence="6" id="KW-0479">Metal-binding</keyword>
<dbReference type="EC" id="2.3.1.222" evidence="3 10"/>
<comment type="caution">
    <text evidence="11">The sequence shown here is derived from an EMBL/GenBank/DDBJ whole genome shotgun (WGS) entry which is preliminary data.</text>
</comment>
<evidence type="ECO:0000256" key="6">
    <source>
        <dbReference type="ARBA" id="ARBA00022723"/>
    </source>
</evidence>
<name>A0ABP3KC22_9LACT</name>
<dbReference type="NCBIfam" id="NF011652">
    <property type="entry name" value="PRK15070.1"/>
    <property type="match status" value="1"/>
</dbReference>
<evidence type="ECO:0000256" key="7">
    <source>
        <dbReference type="ARBA" id="ARBA00022833"/>
    </source>
</evidence>
<keyword evidence="7" id="KW-0862">Zinc</keyword>
<evidence type="ECO:0000256" key="2">
    <source>
        <dbReference type="ARBA" id="ARBA00007342"/>
    </source>
</evidence>
<dbReference type="Proteomes" id="UP001410648">
    <property type="component" value="Unassembled WGS sequence"/>
</dbReference>
<proteinExistence type="inferred from homology"/>
<evidence type="ECO:0000256" key="1">
    <source>
        <dbReference type="ARBA" id="ARBA00001947"/>
    </source>
</evidence>
<evidence type="ECO:0000256" key="8">
    <source>
        <dbReference type="ARBA" id="ARBA00023315"/>
    </source>
</evidence>
<comment type="function">
    <text evidence="10">Involved in 1,2-propanediol (1,2-PD) degradation by catalyzing the conversion of propanoyl-CoA to propanoyl-phosphate.</text>
</comment>
<dbReference type="InterPro" id="IPR008300">
    <property type="entry name" value="PTAC"/>
</dbReference>
<sequence>MDRQHLKQLVKEVIIEMTKPEIPIGISNRHVHLKQEDFDKLFPDEAVKKKKDLKQPGEYAAEQTVTLVGPKGEIPNVRLLAPLRSFSQVEISKTDSFTLGIDAPISLSGDLSQAVEVTLKTKEGSLPIKGCIIAKRHIHMSEQDAEIFNVKKGDLVKVEVDTPQRKTIYEDVVVRPHKAFVLEMHIDTDEANAANVSPSTKCRII</sequence>
<gene>
    <name evidence="11" type="ORF">GCM10008936_03150</name>
</gene>
<comment type="similarity">
    <text evidence="2 10">Belongs to the PduL family.</text>
</comment>
<comment type="cofactor">
    <cofactor evidence="1">
        <name>Zn(2+)</name>
        <dbReference type="ChEBI" id="CHEBI:29105"/>
    </cofactor>
</comment>
<dbReference type="EMBL" id="BAAADA010000025">
    <property type="protein sequence ID" value="GAA0476086.1"/>
    <property type="molecule type" value="Genomic_DNA"/>
</dbReference>
<evidence type="ECO:0000313" key="11">
    <source>
        <dbReference type="EMBL" id="GAA0476086.1"/>
    </source>
</evidence>
<dbReference type="PANTHER" id="PTHR39453">
    <property type="entry name" value="PHOSPHATE PROPANOYLTRANSFERASE"/>
    <property type="match status" value="1"/>
</dbReference>
<keyword evidence="5 10" id="KW-0808">Transferase</keyword>
<evidence type="ECO:0000256" key="4">
    <source>
        <dbReference type="ARBA" id="ARBA00020837"/>
    </source>
</evidence>